<dbReference type="PANTHER" id="PTHR43767:SF1">
    <property type="entry name" value="NONRIBOSOMAL PEPTIDE SYNTHASE PES1 (EUROFUNG)-RELATED"/>
    <property type="match status" value="1"/>
</dbReference>
<dbReference type="Pfam" id="PF13193">
    <property type="entry name" value="AMP-binding_C"/>
    <property type="match status" value="1"/>
</dbReference>
<evidence type="ECO:0008006" key="4">
    <source>
        <dbReference type="Google" id="ProtNLM"/>
    </source>
</evidence>
<dbReference type="SUPFAM" id="SSF56801">
    <property type="entry name" value="Acetyl-CoA synthetase-like"/>
    <property type="match status" value="1"/>
</dbReference>
<gene>
    <name evidence="3" type="ORF">METZ01_LOCUS156500</name>
</gene>
<dbReference type="EMBL" id="UINC01026353">
    <property type="protein sequence ID" value="SVB03646.1"/>
    <property type="molecule type" value="Genomic_DNA"/>
</dbReference>
<dbReference type="GO" id="GO:0016878">
    <property type="term" value="F:acid-thiol ligase activity"/>
    <property type="evidence" value="ECO:0007669"/>
    <property type="project" value="UniProtKB-ARBA"/>
</dbReference>
<accession>A0A382AQ95</accession>
<organism evidence="3">
    <name type="scientific">marine metagenome</name>
    <dbReference type="NCBI Taxonomy" id="408172"/>
    <lineage>
        <taxon>unclassified sequences</taxon>
        <taxon>metagenomes</taxon>
        <taxon>ecological metagenomes</taxon>
    </lineage>
</organism>
<dbReference type="InterPro" id="IPR020845">
    <property type="entry name" value="AMP-binding_CS"/>
</dbReference>
<protein>
    <recommendedName>
        <fullName evidence="4">AMP-dependent synthetase/ligase domain-containing protein</fullName>
    </recommendedName>
</protein>
<dbReference type="InterPro" id="IPR000873">
    <property type="entry name" value="AMP-dep_synth/lig_dom"/>
</dbReference>
<dbReference type="PROSITE" id="PS00455">
    <property type="entry name" value="AMP_BINDING"/>
    <property type="match status" value="1"/>
</dbReference>
<evidence type="ECO:0000259" key="2">
    <source>
        <dbReference type="Pfam" id="PF13193"/>
    </source>
</evidence>
<dbReference type="PRINTS" id="PR00154">
    <property type="entry name" value="AMPBINDING"/>
</dbReference>
<dbReference type="PANTHER" id="PTHR43767">
    <property type="entry name" value="LONG-CHAIN-FATTY-ACID--COA LIGASE"/>
    <property type="match status" value="1"/>
</dbReference>
<reference evidence="3" key="1">
    <citation type="submission" date="2018-05" db="EMBL/GenBank/DDBJ databases">
        <authorList>
            <person name="Lanie J.A."/>
            <person name="Ng W.-L."/>
            <person name="Kazmierczak K.M."/>
            <person name="Andrzejewski T.M."/>
            <person name="Davidsen T.M."/>
            <person name="Wayne K.J."/>
            <person name="Tettelin H."/>
            <person name="Glass J.I."/>
            <person name="Rusch D."/>
            <person name="Podicherti R."/>
            <person name="Tsui H.-C.T."/>
            <person name="Winkler M.E."/>
        </authorList>
    </citation>
    <scope>NUCLEOTIDE SEQUENCE</scope>
</reference>
<dbReference type="Pfam" id="PF00501">
    <property type="entry name" value="AMP-binding"/>
    <property type="match status" value="1"/>
</dbReference>
<feature type="domain" description="AMP-dependent synthetase/ligase" evidence="1">
    <location>
        <begin position="17"/>
        <end position="372"/>
    </location>
</feature>
<evidence type="ECO:0000313" key="3">
    <source>
        <dbReference type="EMBL" id="SVB03646.1"/>
    </source>
</evidence>
<dbReference type="Gene3D" id="3.30.300.30">
    <property type="match status" value="1"/>
</dbReference>
<dbReference type="InterPro" id="IPR025110">
    <property type="entry name" value="AMP-bd_C"/>
</dbReference>
<proteinExistence type="predicted"/>
<evidence type="ECO:0000259" key="1">
    <source>
        <dbReference type="Pfam" id="PF00501"/>
    </source>
</evidence>
<dbReference type="InterPro" id="IPR045851">
    <property type="entry name" value="AMP-bd_C_sf"/>
</dbReference>
<dbReference type="InterPro" id="IPR042099">
    <property type="entry name" value="ANL_N_sf"/>
</dbReference>
<name>A0A382AQ95_9ZZZZ</name>
<dbReference type="Gene3D" id="3.40.50.12780">
    <property type="entry name" value="N-terminal domain of ligase-like"/>
    <property type="match status" value="1"/>
</dbReference>
<dbReference type="AlphaFoldDB" id="A0A382AQ95"/>
<dbReference type="InterPro" id="IPR020459">
    <property type="entry name" value="AMP-binding"/>
</dbReference>
<feature type="domain" description="AMP-binding enzyme C-terminal" evidence="2">
    <location>
        <begin position="423"/>
        <end position="502"/>
    </location>
</feature>
<sequence length="523" mass="56446">MCFADRPATILQILSSTVARFGSSEALVAGGQRMSYATLWERAGRITGWLSEAGIKRGDRVAVLAGNHPSVVIIIAACLRLGGICVPLSHRLARPEIQLMLADSTASVLFVQDQLVDRLPESALLPELTIAIGDPGGLKLACSELERWLGSSPVDPEVSEEDCAFILYTSGTTGRPKGAMLTHLNIVHSIVHYQRCFRLKEAERTLIAVPVAHVTGLVGQLLAMWGCGGACILMDEFNAQEAIRLMSGEKITHSVMVPAMYALMLMRPELGTADLSSLKLGLFGGAPMPEDTIIGLKEKLPELSLSNGYGATETASPATLLPPAAIARHRMSVGLPVHCAQIRIVDSEGQLCPTGEAGEILIKGPMVVPGYWNLPEEAASQFTDEGFWRSGDIGRMSTEGYVEVLDRRKDMINRGGYKVYSSEVENHLLLHPGINEAAVIGKPCAVLGERVHAYILPAESAVAEKDMLEVVRAWCVGCLADYKVPESVTLVLEPLPRNANGKTMKLALRRHLLSEMSTRLDNA</sequence>
<dbReference type="InterPro" id="IPR050237">
    <property type="entry name" value="ATP-dep_AMP-bd_enzyme"/>
</dbReference>